<comment type="catalytic activity">
    <reaction evidence="3">
        <text>3',5'-cyclic UMP + H2O = UMP + H(+)</text>
        <dbReference type="Rhea" id="RHEA:70575"/>
        <dbReference type="ChEBI" id="CHEBI:15377"/>
        <dbReference type="ChEBI" id="CHEBI:15378"/>
        <dbReference type="ChEBI" id="CHEBI:57865"/>
        <dbReference type="ChEBI" id="CHEBI:184387"/>
    </reaction>
    <physiologicalReaction direction="left-to-right" evidence="3">
        <dbReference type="Rhea" id="RHEA:70576"/>
    </physiologicalReaction>
</comment>
<dbReference type="InterPro" id="IPR052159">
    <property type="entry name" value="Competence_DNA_uptake"/>
</dbReference>
<dbReference type="Proteomes" id="UP000641588">
    <property type="component" value="Unassembled WGS sequence"/>
</dbReference>
<dbReference type="PANTHER" id="PTHR30619">
    <property type="entry name" value="DNA INTERNALIZATION/COMPETENCE PROTEIN COMEC/REC2"/>
    <property type="match status" value="1"/>
</dbReference>
<comment type="caution">
    <text evidence="5">The sequence shown here is derived from an EMBL/GenBank/DDBJ whole genome shotgun (WGS) entry which is preliminary data.</text>
</comment>
<name>A0A972GY27_9BACL</name>
<dbReference type="Gene3D" id="3.60.15.10">
    <property type="entry name" value="Ribonuclease Z/Hydroxyacylglutathione hydrolase-like"/>
    <property type="match status" value="1"/>
</dbReference>
<dbReference type="SUPFAM" id="SSF56281">
    <property type="entry name" value="Metallo-hydrolase/oxidoreductase"/>
    <property type="match status" value="1"/>
</dbReference>
<evidence type="ECO:0000256" key="2">
    <source>
        <dbReference type="ARBA" id="ARBA00034301"/>
    </source>
</evidence>
<comment type="catalytic activity">
    <reaction evidence="1">
        <text>3',5'-cyclic CMP + H2O = CMP + H(+)</text>
        <dbReference type="Rhea" id="RHEA:72675"/>
        <dbReference type="ChEBI" id="CHEBI:15377"/>
        <dbReference type="ChEBI" id="CHEBI:15378"/>
        <dbReference type="ChEBI" id="CHEBI:58003"/>
        <dbReference type="ChEBI" id="CHEBI:60377"/>
    </reaction>
    <physiologicalReaction direction="left-to-right" evidence="1">
        <dbReference type="Rhea" id="RHEA:72676"/>
    </physiologicalReaction>
</comment>
<dbReference type="Pfam" id="PF00753">
    <property type="entry name" value="Lactamase_B"/>
    <property type="match status" value="1"/>
</dbReference>
<dbReference type="PANTHER" id="PTHR30619:SF1">
    <property type="entry name" value="RECOMBINATION PROTEIN 2"/>
    <property type="match status" value="1"/>
</dbReference>
<accession>A0A972GY27</accession>
<dbReference type="InterPro" id="IPR001279">
    <property type="entry name" value="Metallo-B-lactamas"/>
</dbReference>
<organism evidence="5 6">
    <name type="scientific">Paenibacillus foliorum</name>
    <dbReference type="NCBI Taxonomy" id="2654974"/>
    <lineage>
        <taxon>Bacteria</taxon>
        <taxon>Bacillati</taxon>
        <taxon>Bacillota</taxon>
        <taxon>Bacilli</taxon>
        <taxon>Bacillales</taxon>
        <taxon>Paenibacillaceae</taxon>
        <taxon>Paenibacillus</taxon>
    </lineage>
</organism>
<protein>
    <submittedName>
        <fullName evidence="5">MBL fold metallo-hydrolase</fullName>
    </submittedName>
</protein>
<gene>
    <name evidence="5" type="ORF">GC093_05355</name>
</gene>
<dbReference type="CDD" id="cd07731">
    <property type="entry name" value="ComA-like_MBL-fold"/>
    <property type="match status" value="1"/>
</dbReference>
<dbReference type="InterPro" id="IPR035681">
    <property type="entry name" value="ComA-like_MBL"/>
</dbReference>
<dbReference type="EMBL" id="WHOD01000020">
    <property type="protein sequence ID" value="NOU92656.1"/>
    <property type="molecule type" value="Genomic_DNA"/>
</dbReference>
<dbReference type="AlphaFoldDB" id="A0A972GY27"/>
<feature type="domain" description="Metallo-beta-lactamase" evidence="4">
    <location>
        <begin position="90"/>
        <end position="291"/>
    </location>
</feature>
<evidence type="ECO:0000256" key="3">
    <source>
        <dbReference type="ARBA" id="ARBA00048505"/>
    </source>
</evidence>
<proteinExistence type="predicted"/>
<evidence type="ECO:0000259" key="4">
    <source>
        <dbReference type="SMART" id="SM00849"/>
    </source>
</evidence>
<comment type="function">
    <text evidence="2">Counteracts the endogenous Pycsar antiviral defense system. Phosphodiesterase that enables metal-dependent hydrolysis of host cyclic nucleotide Pycsar defense signals such as cCMP and cUMP.</text>
</comment>
<reference evidence="5" key="1">
    <citation type="submission" date="2019-10" db="EMBL/GenBank/DDBJ databases">
        <title>Description of Paenibacillus glebae sp. nov.</title>
        <authorList>
            <person name="Carlier A."/>
            <person name="Qi S."/>
        </authorList>
    </citation>
    <scope>NUCLEOTIDE SEQUENCE</scope>
    <source>
        <strain evidence="5">LMG 31456</strain>
    </source>
</reference>
<keyword evidence="6" id="KW-1185">Reference proteome</keyword>
<evidence type="ECO:0000256" key="1">
    <source>
        <dbReference type="ARBA" id="ARBA00034221"/>
    </source>
</evidence>
<evidence type="ECO:0000313" key="6">
    <source>
        <dbReference type="Proteomes" id="UP000641588"/>
    </source>
</evidence>
<dbReference type="InterPro" id="IPR036866">
    <property type="entry name" value="RibonucZ/Hydroxyglut_hydro"/>
</dbReference>
<dbReference type="SMART" id="SM00849">
    <property type="entry name" value="Lactamase_B"/>
    <property type="match status" value="1"/>
</dbReference>
<sequence>MHRKGDDDRMYIKHWAAVAAKGWRITAALSLLLMLAACSEKPLQTKPAVGGPDPVPPKAAVVQTEQLFDKQAYKGQLTIRYFHLAGKDLTGDSFLITTPDGKTMLVDAGLPEVGQQVVDYLNKLGIDTLDIALNTHPHIDHIGGFATVAKEKQINTFYMVNLPYTKSSAYNNAIAPLDAKQVPKKTLEEGDVFQLGNDVRFEVLSPPKGELPDSVKTFSAQEINDYSMVLRMTYGDRTFLFTADIYKHRETELTSSKWKEKLKSDMMDIPHHGSETTSSSEAFLQAVSPQIVIMSQNNFQSPNLKERLEKKGVKVYSTGLHGNILLHSDGKTIEVDTEKRQKPAQ</sequence>
<evidence type="ECO:0000313" key="5">
    <source>
        <dbReference type="EMBL" id="NOU92656.1"/>
    </source>
</evidence>